<dbReference type="Gene3D" id="2.60.40.4070">
    <property type="match status" value="1"/>
</dbReference>
<keyword evidence="4" id="KW-1185">Reference proteome</keyword>
<name>A0ABP9H6P7_9FLAO</name>
<comment type="caution">
    <text evidence="3">The sequence shown here is derived from an EMBL/GenBank/DDBJ whole genome shotgun (WGS) entry which is preliminary data.</text>
</comment>
<keyword evidence="1" id="KW-0732">Signal</keyword>
<evidence type="ECO:0000313" key="4">
    <source>
        <dbReference type="Proteomes" id="UP001501692"/>
    </source>
</evidence>
<gene>
    <name evidence="3" type="primary">porU</name>
    <name evidence="3" type="ORF">GCM10023315_08140</name>
</gene>
<evidence type="ECO:0000256" key="1">
    <source>
        <dbReference type="ARBA" id="ARBA00022729"/>
    </source>
</evidence>
<sequence length="1305" mass="145980">MKEKLLLLFFISTTILFAQQKKYTIKWEASKVLSGGNFSIEIPSFDKEYFTFDFDQGLQFVNQFKIFSEINETSTTISNVVYESITKQDLKDLDVNLIPNGVKFKLKNTKSRDKLNALLQLSPIIKDDNGNLKKITSFQINYNSNNTRKELSSKTSRNSKIITNSVLNSGEWYKFYVDTTGVFRLSRSFLQRLGVNVNTVDPRNIKLYGNGGRMIPFSNSVEYPFDVQENAIKFVGEEDGVFDNQDYILFYAQGPKEFNAESNTNINCYTDKTYYYINVGAGNGKRIQPFSQPTGPVDLVIDTFEDYKFHEIDQYNIASIGRRWFGDRFDVSNSKTFDFEFPDLITTEPIQLRVFTAAASTTTTSVDISVNGTSVANRSLSGSSTPSLASEAFYVASLNVNSSTISVGIDYDNQGNPSALGYLDYISIEATRALNFQGNQFQFKKRAVANLSGVGQYSISNASQISEVWDVTDIYNVSSFLNSNEESNLTFTSQLGTLKTYVALTPTDYFDPKFDENTTVTNQNIKGTVFLNSEGSFEDVDYIIVAPNNMLNQANRLAEINRKQYNLNVKVYSLSEIYTEFSTGNQDVGAIRNLIKYVYDNASTTENKIKYVCLFGDGSFDYKDRIPNNTNIVPSWYSYNSFNLTNSFVSDDFYGMMDENEGTMATSDKLDIAVGRILADTPQRAKELVDKIESYYAKETFGSWRNNFVVISDDVDRSFNPATGVTSDWEKVIQGTTDIIGDEVTQEKPFINVVKIHTDAFQQESSAGGNRYPQVNNEIINAVDNGALVVNYFGHGGEEGLAGERILSKPDILAFRNFCKLNCFVTVTCEFTKFDNPFRETAGEFTYWSKEAGAIGLITTTRQVFVTFGININETLGQYLFSYSDNDNFEDDEYPSMAEALRLTKNDSRITGSAQKRLVFFIGDPAMKLAFPQPSIRLTKINDVPVTQPTDTLKSLSYIKLAGEVTDVSGNVLDDYNGILSATIYDKLVNRQTLANDGTTDNATGDLIKLDFTTLGEIIFRGQASVTNGQFEFDFVVPKDIGIPVGLGKISFYAKNEQLLQDQTGADISTLRIGGINENATEDNVGPVITLFMNDENFVSGGITNESPTLLAKLEDENGINTASGIGHDIVAIIDGDETNPIVLNDYYQTEVDDYQKGVLSFPLRDLEPGLHTLTLKAWDVYNNSSISEIQFIVFDEDQELVINNVLNYPNPFVNYTEFWFNHNSSEPLDVSIQIFTVSGKLVRTLNGQTIGGTKATSSLSKDIIWDGRDDFGDKIGKGVYLYKLTVYSSLLNKKVEKIEKLVIL</sequence>
<dbReference type="Gene3D" id="3.40.50.10390">
    <property type="entry name" value="Gingipain r, domain 1"/>
    <property type="match status" value="1"/>
</dbReference>
<dbReference type="SUPFAM" id="SSF52129">
    <property type="entry name" value="Caspase-like"/>
    <property type="match status" value="1"/>
</dbReference>
<dbReference type="InterPro" id="IPR026444">
    <property type="entry name" value="Secre_tail"/>
</dbReference>
<organism evidence="3 4">
    <name type="scientific">Algibacter aquimarinus</name>
    <dbReference type="NCBI Taxonomy" id="1136748"/>
    <lineage>
        <taxon>Bacteria</taxon>
        <taxon>Pseudomonadati</taxon>
        <taxon>Bacteroidota</taxon>
        <taxon>Flavobacteriia</taxon>
        <taxon>Flavobacteriales</taxon>
        <taxon>Flavobacteriaceae</taxon>
        <taxon>Algibacter</taxon>
    </lineage>
</organism>
<evidence type="ECO:0000259" key="2">
    <source>
        <dbReference type="Pfam" id="PF01364"/>
    </source>
</evidence>
<feature type="domain" description="Gingipain" evidence="2">
    <location>
        <begin position="542"/>
        <end position="929"/>
    </location>
</feature>
<dbReference type="Proteomes" id="UP001501692">
    <property type="component" value="Unassembled WGS sequence"/>
</dbReference>
<dbReference type="Gene3D" id="3.40.50.1460">
    <property type="match status" value="1"/>
</dbReference>
<protein>
    <submittedName>
        <fullName evidence="3">Type IX secretion system sortase PorU</fullName>
    </submittedName>
</protein>
<dbReference type="InterPro" id="IPR001769">
    <property type="entry name" value="Gingipain"/>
</dbReference>
<dbReference type="NCBIfam" id="NF033707">
    <property type="entry name" value="T9SS_sortase"/>
    <property type="match status" value="1"/>
</dbReference>
<reference evidence="4" key="1">
    <citation type="journal article" date="2019" name="Int. J. Syst. Evol. Microbiol.">
        <title>The Global Catalogue of Microorganisms (GCM) 10K type strain sequencing project: providing services to taxonomists for standard genome sequencing and annotation.</title>
        <authorList>
            <consortium name="The Broad Institute Genomics Platform"/>
            <consortium name="The Broad Institute Genome Sequencing Center for Infectious Disease"/>
            <person name="Wu L."/>
            <person name="Ma J."/>
        </authorList>
    </citation>
    <scope>NUCLEOTIDE SEQUENCE [LARGE SCALE GENOMIC DNA]</scope>
    <source>
        <strain evidence="4">JCM 18287</strain>
    </source>
</reference>
<evidence type="ECO:0000313" key="3">
    <source>
        <dbReference type="EMBL" id="GAA4962351.1"/>
    </source>
</evidence>
<proteinExistence type="predicted"/>
<dbReference type="Pfam" id="PF01364">
    <property type="entry name" value="Peptidase_C25"/>
    <property type="match status" value="1"/>
</dbReference>
<dbReference type="InterPro" id="IPR029031">
    <property type="entry name" value="Gingipain_N_sf"/>
</dbReference>
<accession>A0ABP9H6P7</accession>
<dbReference type="NCBIfam" id="TIGR04183">
    <property type="entry name" value="Por_Secre_tail"/>
    <property type="match status" value="1"/>
</dbReference>
<dbReference type="CDD" id="cd02258">
    <property type="entry name" value="Peptidase_C25_N"/>
    <property type="match status" value="1"/>
</dbReference>
<dbReference type="EMBL" id="BAABJK010000004">
    <property type="protein sequence ID" value="GAA4962351.1"/>
    <property type="molecule type" value="Genomic_DNA"/>
</dbReference>
<dbReference type="InterPro" id="IPR029030">
    <property type="entry name" value="Caspase-like_dom_sf"/>
</dbReference>
<dbReference type="RefSeq" id="WP_345164808.1">
    <property type="nucleotide sequence ID" value="NZ_BAABJK010000004.1"/>
</dbReference>